<protein>
    <recommendedName>
        <fullName evidence="5">Lipoprotein</fullName>
    </recommendedName>
</protein>
<reference evidence="3 4" key="1">
    <citation type="submission" date="2020-08" db="EMBL/GenBank/DDBJ databases">
        <title>A Genomic Blueprint of the Chicken Gut Microbiome.</title>
        <authorList>
            <person name="Gilroy R."/>
            <person name="Ravi A."/>
            <person name="Getino M."/>
            <person name="Pursley I."/>
            <person name="Horton D.L."/>
            <person name="Alikhan N.-F."/>
            <person name="Baker D."/>
            <person name="Gharbi K."/>
            <person name="Hall N."/>
            <person name="Watson M."/>
            <person name="Adriaenssens E.M."/>
            <person name="Foster-Nyarko E."/>
            <person name="Jarju S."/>
            <person name="Secka A."/>
            <person name="Antonio M."/>
            <person name="Oren A."/>
            <person name="Chaudhuri R."/>
            <person name="La Ragione R.M."/>
            <person name="Hildebrand F."/>
            <person name="Pallen M.J."/>
        </authorList>
    </citation>
    <scope>NUCLEOTIDE SEQUENCE [LARGE SCALE GENOMIC DNA]</scope>
    <source>
        <strain evidence="3 4">Sa2CUA1</strain>
    </source>
</reference>
<evidence type="ECO:0000256" key="1">
    <source>
        <dbReference type="SAM" id="MobiDB-lite"/>
    </source>
</evidence>
<feature type="signal peptide" evidence="2">
    <location>
        <begin position="1"/>
        <end position="27"/>
    </location>
</feature>
<evidence type="ECO:0000313" key="4">
    <source>
        <dbReference type="Proteomes" id="UP000609874"/>
    </source>
</evidence>
<feature type="region of interest" description="Disordered" evidence="1">
    <location>
        <begin position="26"/>
        <end position="93"/>
    </location>
</feature>
<keyword evidence="2" id="KW-0732">Signal</keyword>
<evidence type="ECO:0000256" key="2">
    <source>
        <dbReference type="SAM" id="SignalP"/>
    </source>
</evidence>
<name>A0ABR8UVH0_9MICC</name>
<keyword evidence="4" id="KW-1185">Reference proteome</keyword>
<evidence type="ECO:0008006" key="5">
    <source>
        <dbReference type="Google" id="ProtNLM"/>
    </source>
</evidence>
<evidence type="ECO:0000313" key="3">
    <source>
        <dbReference type="EMBL" id="MBD7996377.1"/>
    </source>
</evidence>
<accession>A0ABR8UVH0</accession>
<dbReference type="RefSeq" id="WP_191808653.1">
    <property type="nucleotide sequence ID" value="NZ_JACSQD010000006.1"/>
</dbReference>
<proteinExistence type="predicted"/>
<dbReference type="EMBL" id="JACSQD010000006">
    <property type="protein sequence ID" value="MBD7996377.1"/>
    <property type="molecule type" value="Genomic_DNA"/>
</dbReference>
<organism evidence="3 4">
    <name type="scientific">Arthrobacter gallicola</name>
    <dbReference type="NCBI Taxonomy" id="2762225"/>
    <lineage>
        <taxon>Bacteria</taxon>
        <taxon>Bacillati</taxon>
        <taxon>Actinomycetota</taxon>
        <taxon>Actinomycetes</taxon>
        <taxon>Micrococcales</taxon>
        <taxon>Micrococcaceae</taxon>
        <taxon>Arthrobacter</taxon>
    </lineage>
</organism>
<dbReference type="Proteomes" id="UP000609874">
    <property type="component" value="Unassembled WGS sequence"/>
</dbReference>
<feature type="compositionally biased region" description="Low complexity" evidence="1">
    <location>
        <begin position="34"/>
        <end position="65"/>
    </location>
</feature>
<dbReference type="PROSITE" id="PS51257">
    <property type="entry name" value="PROKAR_LIPOPROTEIN"/>
    <property type="match status" value="1"/>
</dbReference>
<feature type="chain" id="PRO_5045597209" description="Lipoprotein" evidence="2">
    <location>
        <begin position="28"/>
        <end position="189"/>
    </location>
</feature>
<comment type="caution">
    <text evidence="3">The sequence shown here is derived from an EMBL/GenBank/DDBJ whole genome shotgun (WGS) entry which is preliminary data.</text>
</comment>
<sequence length="189" mass="19685">MRADKYRYTVTGTIAIALVLTTAGCTASGSPAEATPSGSSTSVTPTPSVPTAASSSPAPTTEAPSPSTPVPAPEVQETPTKQAIAPQPLGPQASAEDLAKAREALLDYGYSPEEAAAWPTLDVVVPDDAIDIIASMWGRGPNLTYEAALDPDRLVYIVTVIVRSPYDDGEPPVTAVWEVRSDGNYTWIA</sequence>
<gene>
    <name evidence="3" type="ORF">H9639_13815</name>
</gene>